<dbReference type="SUPFAM" id="SSF88723">
    <property type="entry name" value="PIN domain-like"/>
    <property type="match status" value="1"/>
</dbReference>
<comment type="cofactor">
    <cofactor evidence="1 8">
        <name>Mg(2+)</name>
        <dbReference type="ChEBI" id="CHEBI:18420"/>
    </cofactor>
</comment>
<evidence type="ECO:0000256" key="1">
    <source>
        <dbReference type="ARBA" id="ARBA00001946"/>
    </source>
</evidence>
<dbReference type="Gene3D" id="3.40.50.1010">
    <property type="entry name" value="5'-nuclease"/>
    <property type="match status" value="1"/>
</dbReference>
<dbReference type="OrthoDB" id="9796690at2"/>
<dbReference type="EC" id="3.1.-.-" evidence="8"/>
<dbReference type="AlphaFoldDB" id="G7UQ89"/>
<dbReference type="RefSeq" id="WP_014159878.1">
    <property type="nucleotide sequence ID" value="NC_016147.2"/>
</dbReference>
<dbReference type="InterPro" id="IPR022907">
    <property type="entry name" value="VapC_family"/>
</dbReference>
<dbReference type="KEGG" id="psd:DSC_05250"/>
<organism evidence="10 11">
    <name type="scientific">Pseudoxanthomonas spadix (strain BD-a59)</name>
    <dbReference type="NCBI Taxonomy" id="1045855"/>
    <lineage>
        <taxon>Bacteria</taxon>
        <taxon>Pseudomonadati</taxon>
        <taxon>Pseudomonadota</taxon>
        <taxon>Gammaproteobacteria</taxon>
        <taxon>Lysobacterales</taxon>
        <taxon>Lysobacteraceae</taxon>
        <taxon>Pseudoxanthomonas</taxon>
    </lineage>
</organism>
<feature type="binding site" evidence="8">
    <location>
        <position position="100"/>
    </location>
    <ligand>
        <name>Mg(2+)</name>
        <dbReference type="ChEBI" id="CHEBI:18420"/>
    </ligand>
</feature>
<dbReference type="CDD" id="cd18745">
    <property type="entry name" value="PIN_VapC4-5_FitB-like"/>
    <property type="match status" value="1"/>
</dbReference>
<reference evidence="10 11" key="1">
    <citation type="journal article" date="2012" name="J. Bacteriol.">
        <title>Complete Genome Sequence of the BTEX-Degrading Bacterium Pseudoxanthomonas spadix BD-a59.</title>
        <authorList>
            <person name="Lee S.H."/>
            <person name="Jin H.M."/>
            <person name="Lee H.J."/>
            <person name="Kim J.M."/>
            <person name="Jeon C.O."/>
        </authorList>
    </citation>
    <scope>NUCLEOTIDE SEQUENCE [LARGE SCALE GENOMIC DNA]</scope>
    <source>
        <strain evidence="10 11">BD-a59</strain>
    </source>
</reference>
<dbReference type="PANTHER" id="PTHR33653:SF1">
    <property type="entry name" value="RIBONUCLEASE VAPC2"/>
    <property type="match status" value="1"/>
</dbReference>
<dbReference type="GO" id="GO:0090729">
    <property type="term" value="F:toxin activity"/>
    <property type="evidence" value="ECO:0007669"/>
    <property type="project" value="UniProtKB-KW"/>
</dbReference>
<accession>G7UQ89</accession>
<gene>
    <name evidence="8" type="primary">vapC</name>
    <name evidence="10" type="ordered locus">DSC_05250</name>
</gene>
<keyword evidence="11" id="KW-1185">Reference proteome</keyword>
<protein>
    <recommendedName>
        <fullName evidence="8">Ribonuclease VapC</fullName>
        <shortName evidence="8">RNase VapC</shortName>
        <ecNumber evidence="8">3.1.-.-</ecNumber>
    </recommendedName>
    <alternativeName>
        <fullName evidence="8">Toxin VapC</fullName>
    </alternativeName>
</protein>
<dbReference type="EMBL" id="CP003093">
    <property type="protein sequence ID" value="AER55701.1"/>
    <property type="molecule type" value="Genomic_DNA"/>
</dbReference>
<name>G7UQ89_PSEUP</name>
<comment type="function">
    <text evidence="8">Toxic component of a toxin-antitoxin (TA) system. An RNase.</text>
</comment>
<evidence type="ECO:0000256" key="2">
    <source>
        <dbReference type="ARBA" id="ARBA00022649"/>
    </source>
</evidence>
<dbReference type="eggNOG" id="COG1487">
    <property type="taxonomic scope" value="Bacteria"/>
</dbReference>
<evidence type="ECO:0000256" key="8">
    <source>
        <dbReference type="HAMAP-Rule" id="MF_00265"/>
    </source>
</evidence>
<dbReference type="GO" id="GO:0000287">
    <property type="term" value="F:magnesium ion binding"/>
    <property type="evidence" value="ECO:0007669"/>
    <property type="project" value="UniProtKB-UniRule"/>
</dbReference>
<evidence type="ECO:0000256" key="3">
    <source>
        <dbReference type="ARBA" id="ARBA00022722"/>
    </source>
</evidence>
<feature type="binding site" evidence="8">
    <location>
        <position position="8"/>
    </location>
    <ligand>
        <name>Mg(2+)</name>
        <dbReference type="ChEBI" id="CHEBI:18420"/>
    </ligand>
</feature>
<proteinExistence type="inferred from homology"/>
<keyword evidence="5 8" id="KW-0378">Hydrolase</keyword>
<dbReference type="PANTHER" id="PTHR33653">
    <property type="entry name" value="RIBONUCLEASE VAPC2"/>
    <property type="match status" value="1"/>
</dbReference>
<dbReference type="GO" id="GO:0004540">
    <property type="term" value="F:RNA nuclease activity"/>
    <property type="evidence" value="ECO:0007669"/>
    <property type="project" value="InterPro"/>
</dbReference>
<evidence type="ECO:0000256" key="5">
    <source>
        <dbReference type="ARBA" id="ARBA00022801"/>
    </source>
</evidence>
<evidence type="ECO:0000259" key="9">
    <source>
        <dbReference type="Pfam" id="PF01850"/>
    </source>
</evidence>
<evidence type="ECO:0000256" key="7">
    <source>
        <dbReference type="ARBA" id="ARBA00038093"/>
    </source>
</evidence>
<feature type="domain" description="PIN" evidence="9">
    <location>
        <begin position="5"/>
        <end position="127"/>
    </location>
</feature>
<dbReference type="InterPro" id="IPR050556">
    <property type="entry name" value="Type_II_TA_system_RNase"/>
</dbReference>
<keyword evidence="4 8" id="KW-0479">Metal-binding</keyword>
<keyword evidence="3 8" id="KW-0540">Nuclease</keyword>
<dbReference type="GO" id="GO:0016787">
    <property type="term" value="F:hydrolase activity"/>
    <property type="evidence" value="ECO:0007669"/>
    <property type="project" value="UniProtKB-KW"/>
</dbReference>
<dbReference type="HAMAP" id="MF_00265">
    <property type="entry name" value="VapC_Nob1"/>
    <property type="match status" value="1"/>
</dbReference>
<dbReference type="Pfam" id="PF01850">
    <property type="entry name" value="PIN"/>
    <property type="match status" value="1"/>
</dbReference>
<evidence type="ECO:0000256" key="6">
    <source>
        <dbReference type="ARBA" id="ARBA00022842"/>
    </source>
</evidence>
<evidence type="ECO:0000256" key="4">
    <source>
        <dbReference type="ARBA" id="ARBA00022723"/>
    </source>
</evidence>
<dbReference type="InterPro" id="IPR002716">
    <property type="entry name" value="PIN_dom"/>
</dbReference>
<sequence>MAASYLLDSNTIIAGIKAEPRALLNRLAGLASSRLFISSLVLAELQLGAEKSSQPAKVHRVVQVFIEGMEVLPFDAGDAMAYAKIRAALERKGQVIGPLDTLIAAQARARDLVMVTDNVREFRRVPGLVVENWLR</sequence>
<keyword evidence="8" id="KW-0800">Toxin</keyword>
<evidence type="ECO:0000313" key="10">
    <source>
        <dbReference type="EMBL" id="AER55701.1"/>
    </source>
</evidence>
<comment type="similarity">
    <text evidence="7 8">Belongs to the PINc/VapC protein family.</text>
</comment>
<evidence type="ECO:0000313" key="11">
    <source>
        <dbReference type="Proteomes" id="UP000005870"/>
    </source>
</evidence>
<keyword evidence="6 8" id="KW-0460">Magnesium</keyword>
<keyword evidence="2 8" id="KW-1277">Toxin-antitoxin system</keyword>
<dbReference type="InterPro" id="IPR029060">
    <property type="entry name" value="PIN-like_dom_sf"/>
</dbReference>
<dbReference type="HOGENOM" id="CLU_118482_5_3_6"/>
<dbReference type="STRING" id="1045855.DSC_05250"/>
<dbReference type="Proteomes" id="UP000005870">
    <property type="component" value="Chromosome"/>
</dbReference>